<comment type="caution">
    <text evidence="2">The sequence shown here is derived from an EMBL/GenBank/DDBJ whole genome shotgun (WGS) entry which is preliminary data.</text>
</comment>
<accession>A0A9P9IR71</accession>
<name>A0A9P9IR71_9PLEO</name>
<keyword evidence="3" id="KW-1185">Reference proteome</keyword>
<dbReference type="Proteomes" id="UP000700596">
    <property type="component" value="Unassembled WGS sequence"/>
</dbReference>
<organism evidence="2 3">
    <name type="scientific">Dendryphion nanum</name>
    <dbReference type="NCBI Taxonomy" id="256645"/>
    <lineage>
        <taxon>Eukaryota</taxon>
        <taxon>Fungi</taxon>
        <taxon>Dikarya</taxon>
        <taxon>Ascomycota</taxon>
        <taxon>Pezizomycotina</taxon>
        <taxon>Dothideomycetes</taxon>
        <taxon>Pleosporomycetidae</taxon>
        <taxon>Pleosporales</taxon>
        <taxon>Torulaceae</taxon>
        <taxon>Dendryphion</taxon>
    </lineage>
</organism>
<feature type="chain" id="PRO_5040189921" evidence="1">
    <location>
        <begin position="18"/>
        <end position="101"/>
    </location>
</feature>
<evidence type="ECO:0000256" key="1">
    <source>
        <dbReference type="SAM" id="SignalP"/>
    </source>
</evidence>
<protein>
    <submittedName>
        <fullName evidence="2">Uncharacterized protein</fullName>
    </submittedName>
</protein>
<reference evidence="2" key="1">
    <citation type="journal article" date="2021" name="Nat. Commun.">
        <title>Genetic determinants of endophytism in the Arabidopsis root mycobiome.</title>
        <authorList>
            <person name="Mesny F."/>
            <person name="Miyauchi S."/>
            <person name="Thiergart T."/>
            <person name="Pickel B."/>
            <person name="Atanasova L."/>
            <person name="Karlsson M."/>
            <person name="Huettel B."/>
            <person name="Barry K.W."/>
            <person name="Haridas S."/>
            <person name="Chen C."/>
            <person name="Bauer D."/>
            <person name="Andreopoulos W."/>
            <person name="Pangilinan J."/>
            <person name="LaButti K."/>
            <person name="Riley R."/>
            <person name="Lipzen A."/>
            <person name="Clum A."/>
            <person name="Drula E."/>
            <person name="Henrissat B."/>
            <person name="Kohler A."/>
            <person name="Grigoriev I.V."/>
            <person name="Martin F.M."/>
            <person name="Hacquard S."/>
        </authorList>
    </citation>
    <scope>NUCLEOTIDE SEQUENCE</scope>
    <source>
        <strain evidence="2">MPI-CAGE-CH-0243</strain>
    </source>
</reference>
<dbReference type="AlphaFoldDB" id="A0A9P9IR71"/>
<sequence length="101" mass="11308">IILLVLGLTAFFWKVLPAFTSATDTLTSSFISHFHLQNTIPQSNSACTKEIGKGICCDIHLSAEPCIDECRKTFMDRQTWAVTKGYDECEDKCLAVYHNTC</sequence>
<keyword evidence="1" id="KW-0732">Signal</keyword>
<evidence type="ECO:0000313" key="3">
    <source>
        <dbReference type="Proteomes" id="UP000700596"/>
    </source>
</evidence>
<proteinExistence type="predicted"/>
<evidence type="ECO:0000313" key="2">
    <source>
        <dbReference type="EMBL" id="KAH7132153.1"/>
    </source>
</evidence>
<feature type="signal peptide" evidence="1">
    <location>
        <begin position="1"/>
        <end position="17"/>
    </location>
</feature>
<feature type="non-terminal residue" evidence="2">
    <location>
        <position position="101"/>
    </location>
</feature>
<dbReference type="EMBL" id="JAGMWT010000003">
    <property type="protein sequence ID" value="KAH7132153.1"/>
    <property type="molecule type" value="Genomic_DNA"/>
</dbReference>
<feature type="non-terminal residue" evidence="2">
    <location>
        <position position="1"/>
    </location>
</feature>
<gene>
    <name evidence="2" type="ORF">B0J11DRAFT_419712</name>
</gene>
<dbReference type="OrthoDB" id="3790043at2759"/>